<protein>
    <submittedName>
        <fullName evidence="4">Alpha/beta-hydrolase</fullName>
    </submittedName>
</protein>
<dbReference type="InterPro" id="IPR050300">
    <property type="entry name" value="GDXG_lipolytic_enzyme"/>
</dbReference>
<sequence length="401" mass="43854">MPFFFRTQPLKAVYMTCFILSVLVRIPFWAISAAIPALRPRKAWSYRRTLIFHAINGFMSTFFQVGFMYSIGEDPEAVAATSTASEVGFAWVEPLEETEVVGEVAEAAKVNNVKTVKTAGYWYPPSMQPNGRHPAADEQVILHIHSGGHVMGSAHPHGGPAGPVCSGLLEHCAQIKRVFSCGYRLAASAPYPSKNPFPAGLLDVISGYKYLLKLGFKPQNIVVCGDSAGGNLAMALTLYATRNKLPSLPIPGGLVLISASVEWEITHNGPESSWKTNACSDFSNLFFTKGYTARSLLGNLAPATIATSPWISPASLRLDHSVVKKLFVGFPMTYIIAGGAETARDALGTLRDRLQEDIGSDKVLYNEVKDATHDIVTMVWYEPERSEIFKDIALWMDKVYS</sequence>
<dbReference type="PANTHER" id="PTHR48081:SF26">
    <property type="entry name" value="ALPHA_BETA HYDROLASE FOLD-3 DOMAIN-CONTAINING PROTEIN"/>
    <property type="match status" value="1"/>
</dbReference>
<dbReference type="InterPro" id="IPR013094">
    <property type="entry name" value="AB_hydrolase_3"/>
</dbReference>
<feature type="transmembrane region" description="Helical" evidence="2">
    <location>
        <begin position="12"/>
        <end position="38"/>
    </location>
</feature>
<comment type="caution">
    <text evidence="4">The sequence shown here is derived from an EMBL/GenBank/DDBJ whole genome shotgun (WGS) entry which is preliminary data.</text>
</comment>
<feature type="domain" description="Alpha/beta hydrolase fold-3" evidence="3">
    <location>
        <begin position="141"/>
        <end position="375"/>
    </location>
</feature>
<evidence type="ECO:0000256" key="2">
    <source>
        <dbReference type="SAM" id="Phobius"/>
    </source>
</evidence>
<evidence type="ECO:0000313" key="5">
    <source>
        <dbReference type="Proteomes" id="UP001150238"/>
    </source>
</evidence>
<evidence type="ECO:0000313" key="4">
    <source>
        <dbReference type="EMBL" id="KAJ4464449.1"/>
    </source>
</evidence>
<dbReference type="GO" id="GO:0016787">
    <property type="term" value="F:hydrolase activity"/>
    <property type="evidence" value="ECO:0007669"/>
    <property type="project" value="UniProtKB-KW"/>
</dbReference>
<feature type="transmembrane region" description="Helical" evidence="2">
    <location>
        <begin position="50"/>
        <end position="71"/>
    </location>
</feature>
<dbReference type="SUPFAM" id="SSF53474">
    <property type="entry name" value="alpha/beta-Hydrolases"/>
    <property type="match status" value="1"/>
</dbReference>
<dbReference type="PANTHER" id="PTHR48081">
    <property type="entry name" value="AB HYDROLASE SUPERFAMILY PROTEIN C4A8.06C"/>
    <property type="match status" value="1"/>
</dbReference>
<gene>
    <name evidence="4" type="ORF">C8J55DRAFT_482853</name>
</gene>
<dbReference type="Proteomes" id="UP001150238">
    <property type="component" value="Unassembled WGS sequence"/>
</dbReference>
<proteinExistence type="predicted"/>
<dbReference type="EMBL" id="JANVFS010000059">
    <property type="protein sequence ID" value="KAJ4464449.1"/>
    <property type="molecule type" value="Genomic_DNA"/>
</dbReference>
<keyword evidence="1" id="KW-0378">Hydrolase</keyword>
<name>A0A9W9DDT9_9AGAR</name>
<dbReference type="Pfam" id="PF07859">
    <property type="entry name" value="Abhydrolase_3"/>
    <property type="match status" value="1"/>
</dbReference>
<dbReference type="InterPro" id="IPR029058">
    <property type="entry name" value="AB_hydrolase_fold"/>
</dbReference>
<accession>A0A9W9DDT9</accession>
<keyword evidence="2" id="KW-0812">Transmembrane</keyword>
<keyword evidence="2" id="KW-1133">Transmembrane helix</keyword>
<dbReference type="Gene3D" id="3.40.50.1820">
    <property type="entry name" value="alpha/beta hydrolase"/>
    <property type="match status" value="1"/>
</dbReference>
<keyword evidence="2" id="KW-0472">Membrane</keyword>
<evidence type="ECO:0000256" key="1">
    <source>
        <dbReference type="ARBA" id="ARBA00022801"/>
    </source>
</evidence>
<evidence type="ECO:0000259" key="3">
    <source>
        <dbReference type="Pfam" id="PF07859"/>
    </source>
</evidence>
<reference evidence="4" key="1">
    <citation type="submission" date="2022-08" db="EMBL/GenBank/DDBJ databases">
        <authorList>
            <consortium name="DOE Joint Genome Institute"/>
            <person name="Min B."/>
            <person name="Riley R."/>
            <person name="Sierra-Patev S."/>
            <person name="Naranjo-Ortiz M."/>
            <person name="Looney B."/>
            <person name="Konkel Z."/>
            <person name="Slot J.C."/>
            <person name="Sakamoto Y."/>
            <person name="Steenwyk J.L."/>
            <person name="Rokas A."/>
            <person name="Carro J."/>
            <person name="Camarero S."/>
            <person name="Ferreira P."/>
            <person name="Molpeceres G."/>
            <person name="Ruiz-Duenas F.J."/>
            <person name="Serrano A."/>
            <person name="Henrissat B."/>
            <person name="Drula E."/>
            <person name="Hughes K.W."/>
            <person name="Mata J.L."/>
            <person name="Ishikawa N.K."/>
            <person name="Vargas-Isla R."/>
            <person name="Ushijima S."/>
            <person name="Smith C.A."/>
            <person name="Ahrendt S."/>
            <person name="Andreopoulos W."/>
            <person name="He G."/>
            <person name="Labutti K."/>
            <person name="Lipzen A."/>
            <person name="Ng V."/>
            <person name="Sandor L."/>
            <person name="Barry K."/>
            <person name="Martinez A.T."/>
            <person name="Xiao Y."/>
            <person name="Gibbons J.G."/>
            <person name="Terashima K."/>
            <person name="Hibbett D.S."/>
            <person name="Grigoriev I.V."/>
        </authorList>
    </citation>
    <scope>NUCLEOTIDE SEQUENCE</scope>
    <source>
        <strain evidence="4">Sp2 HRB7682 ss15</strain>
    </source>
</reference>
<dbReference type="AlphaFoldDB" id="A0A9W9DDT9"/>
<reference evidence="4" key="2">
    <citation type="journal article" date="2023" name="Proc. Natl. Acad. Sci. U.S.A.">
        <title>A global phylogenomic analysis of the shiitake genus Lentinula.</title>
        <authorList>
            <person name="Sierra-Patev S."/>
            <person name="Min B."/>
            <person name="Naranjo-Ortiz M."/>
            <person name="Looney B."/>
            <person name="Konkel Z."/>
            <person name="Slot J.C."/>
            <person name="Sakamoto Y."/>
            <person name="Steenwyk J.L."/>
            <person name="Rokas A."/>
            <person name="Carro J."/>
            <person name="Camarero S."/>
            <person name="Ferreira P."/>
            <person name="Molpeceres G."/>
            <person name="Ruiz-Duenas F.J."/>
            <person name="Serrano A."/>
            <person name="Henrissat B."/>
            <person name="Drula E."/>
            <person name="Hughes K.W."/>
            <person name="Mata J.L."/>
            <person name="Ishikawa N.K."/>
            <person name="Vargas-Isla R."/>
            <person name="Ushijima S."/>
            <person name="Smith C.A."/>
            <person name="Donoghue J."/>
            <person name="Ahrendt S."/>
            <person name="Andreopoulos W."/>
            <person name="He G."/>
            <person name="LaButti K."/>
            <person name="Lipzen A."/>
            <person name="Ng V."/>
            <person name="Riley R."/>
            <person name="Sandor L."/>
            <person name="Barry K."/>
            <person name="Martinez A.T."/>
            <person name="Xiao Y."/>
            <person name="Gibbons J.G."/>
            <person name="Terashima K."/>
            <person name="Grigoriev I.V."/>
            <person name="Hibbett D."/>
        </authorList>
    </citation>
    <scope>NUCLEOTIDE SEQUENCE</scope>
    <source>
        <strain evidence="4">Sp2 HRB7682 ss15</strain>
    </source>
</reference>
<organism evidence="4 5">
    <name type="scientific">Lentinula lateritia</name>
    <dbReference type="NCBI Taxonomy" id="40482"/>
    <lineage>
        <taxon>Eukaryota</taxon>
        <taxon>Fungi</taxon>
        <taxon>Dikarya</taxon>
        <taxon>Basidiomycota</taxon>
        <taxon>Agaricomycotina</taxon>
        <taxon>Agaricomycetes</taxon>
        <taxon>Agaricomycetidae</taxon>
        <taxon>Agaricales</taxon>
        <taxon>Marasmiineae</taxon>
        <taxon>Omphalotaceae</taxon>
        <taxon>Lentinula</taxon>
    </lineage>
</organism>